<protein>
    <submittedName>
        <fullName evidence="3">M23 family metallopeptidase</fullName>
        <ecNumber evidence="3">3.4.-.-</ecNumber>
    </submittedName>
</protein>
<dbReference type="SUPFAM" id="SSF51261">
    <property type="entry name" value="Duplicated hybrid motif"/>
    <property type="match status" value="1"/>
</dbReference>
<reference evidence="3 4" key="1">
    <citation type="submission" date="2023-05" db="EMBL/GenBank/DDBJ databases">
        <title>Streptantibioticus silvisoli sp. nov., acidotolerant actinomycetes 1 from pine litter.</title>
        <authorList>
            <person name="Swiecimska M."/>
            <person name="Golinska P."/>
            <person name="Sangal V."/>
            <person name="Wachnowicz B."/>
            <person name="Goodfellow M."/>
        </authorList>
    </citation>
    <scope>NUCLEOTIDE SEQUENCE [LARGE SCALE GENOMIC DNA]</scope>
    <source>
        <strain evidence="3 4">SL54</strain>
    </source>
</reference>
<keyword evidence="3" id="KW-0378">Hydrolase</keyword>
<dbReference type="EC" id="3.4.-.-" evidence="3"/>
<organism evidence="3 4">
    <name type="scientific">Streptantibioticus silvisoli</name>
    <dbReference type="NCBI Taxonomy" id="2705255"/>
    <lineage>
        <taxon>Bacteria</taxon>
        <taxon>Bacillati</taxon>
        <taxon>Actinomycetota</taxon>
        <taxon>Actinomycetes</taxon>
        <taxon>Kitasatosporales</taxon>
        <taxon>Streptomycetaceae</taxon>
        <taxon>Streptantibioticus</taxon>
    </lineage>
</organism>
<evidence type="ECO:0000313" key="4">
    <source>
        <dbReference type="Proteomes" id="UP001156398"/>
    </source>
</evidence>
<dbReference type="GO" id="GO:0016787">
    <property type="term" value="F:hydrolase activity"/>
    <property type="evidence" value="ECO:0007669"/>
    <property type="project" value="UniProtKB-KW"/>
</dbReference>
<feature type="coiled-coil region" evidence="1">
    <location>
        <begin position="158"/>
        <end position="192"/>
    </location>
</feature>
<evidence type="ECO:0000313" key="3">
    <source>
        <dbReference type="EMBL" id="MDI5962102.1"/>
    </source>
</evidence>
<dbReference type="InterPro" id="IPR050570">
    <property type="entry name" value="Cell_wall_metabolism_enzyme"/>
</dbReference>
<dbReference type="InterPro" id="IPR011055">
    <property type="entry name" value="Dup_hybrid_motif"/>
</dbReference>
<accession>A0ABT6VWJ2</accession>
<name>A0ABT6VWJ2_9ACTN</name>
<dbReference type="Proteomes" id="UP001156398">
    <property type="component" value="Unassembled WGS sequence"/>
</dbReference>
<evidence type="ECO:0000256" key="1">
    <source>
        <dbReference type="SAM" id="Coils"/>
    </source>
</evidence>
<dbReference type="PANTHER" id="PTHR21666:SF270">
    <property type="entry name" value="MUREIN HYDROLASE ACTIVATOR ENVC"/>
    <property type="match status" value="1"/>
</dbReference>
<dbReference type="InterPro" id="IPR016047">
    <property type="entry name" value="M23ase_b-sheet_dom"/>
</dbReference>
<feature type="domain" description="M23ase beta-sheet core" evidence="2">
    <location>
        <begin position="219"/>
        <end position="312"/>
    </location>
</feature>
<dbReference type="EMBL" id="JAAGKO020000004">
    <property type="protein sequence ID" value="MDI5962102.1"/>
    <property type="molecule type" value="Genomic_DNA"/>
</dbReference>
<dbReference type="CDD" id="cd12797">
    <property type="entry name" value="M23_peptidase"/>
    <property type="match status" value="1"/>
</dbReference>
<comment type="caution">
    <text evidence="3">The sequence shown here is derived from an EMBL/GenBank/DDBJ whole genome shotgun (WGS) entry which is preliminary data.</text>
</comment>
<sequence>MASNQSGSAVAEAIAPAMPPIASFDETTMMTWVPKQRPTVAAVVMDPADAAADPSHPGLAGPAFPDLTLTEPGFAEPGFPEAGVADSVPARTPFAEPGFTEAAPAEPAFTDPGELLRLRIVNHVLQARAAVEREKAAVEAAGRAKEAAAQKVRDAAARKKAEEVARREAAELAAAEAASRAEEERLAALAASYVKPVVCCAVDGAGDFGAAGSPWAASNAGQDFAVPTGTPAVAVHSGTITAAGWAGSYGYRIVLTLDDGTQLWYCNLSSMVKTSGRVLTGDVIGRAGATGNASGPSLHLEVRPSGAAPVDPIGWLRDHGVTV</sequence>
<dbReference type="PANTHER" id="PTHR21666">
    <property type="entry name" value="PEPTIDASE-RELATED"/>
    <property type="match status" value="1"/>
</dbReference>
<proteinExistence type="predicted"/>
<dbReference type="Gene3D" id="2.70.70.10">
    <property type="entry name" value="Glucose Permease (Domain IIA)"/>
    <property type="match status" value="1"/>
</dbReference>
<keyword evidence="1" id="KW-0175">Coiled coil</keyword>
<dbReference type="Pfam" id="PF01551">
    <property type="entry name" value="Peptidase_M23"/>
    <property type="match status" value="1"/>
</dbReference>
<dbReference type="RefSeq" id="WP_271325256.1">
    <property type="nucleotide sequence ID" value="NZ_JAAGKO020000004.1"/>
</dbReference>
<keyword evidence="4" id="KW-1185">Reference proteome</keyword>
<evidence type="ECO:0000259" key="2">
    <source>
        <dbReference type="Pfam" id="PF01551"/>
    </source>
</evidence>
<gene>
    <name evidence="3" type="ORF">POF43_005100</name>
</gene>